<dbReference type="PANTHER" id="PTHR38101">
    <property type="entry name" value="UPF0307 PROTEIN YJGA"/>
    <property type="match status" value="1"/>
</dbReference>
<dbReference type="InterPro" id="IPR006839">
    <property type="entry name" value="DarP"/>
</dbReference>
<dbReference type="SUPFAM" id="SSF158710">
    <property type="entry name" value="PSPTO4464-like"/>
    <property type="match status" value="1"/>
</dbReference>
<evidence type="ECO:0000313" key="6">
    <source>
        <dbReference type="EMBL" id="NYZ68407.1"/>
    </source>
</evidence>
<dbReference type="Proteomes" id="UP000569732">
    <property type="component" value="Unassembled WGS sequence"/>
</dbReference>
<keyword evidence="1 5" id="KW-0963">Cytoplasm</keyword>
<comment type="function">
    <text evidence="5">Member of a network of 50S ribosomal subunit biogenesis factors which assembles along the 30S-50S interface, preventing incorrect 23S rRNA structures from forming. Promotes peptidyl transferase center (PTC) maturation.</text>
</comment>
<evidence type="ECO:0000256" key="3">
    <source>
        <dbReference type="ARBA" id="ARBA00022730"/>
    </source>
</evidence>
<keyword evidence="7" id="KW-1185">Reference proteome</keyword>
<dbReference type="PIRSF" id="PIRSF016183">
    <property type="entry name" value="UCP016183"/>
    <property type="match status" value="1"/>
</dbReference>
<dbReference type="CDD" id="cd16331">
    <property type="entry name" value="YjgA-like"/>
    <property type="match status" value="1"/>
</dbReference>
<comment type="caution">
    <text evidence="6">The sequence shown here is derived from an EMBL/GenBank/DDBJ whole genome shotgun (WGS) entry which is preliminary data.</text>
</comment>
<protein>
    <recommendedName>
        <fullName evidence="5">Dual-action ribosomal maturation protein DarP</fullName>
    </recommendedName>
    <alternativeName>
        <fullName evidence="5">Large ribosomal subunit assembly factor DarP</fullName>
    </alternativeName>
</protein>
<dbReference type="Pfam" id="PF04751">
    <property type="entry name" value="DarP"/>
    <property type="match status" value="1"/>
</dbReference>
<evidence type="ECO:0000256" key="1">
    <source>
        <dbReference type="ARBA" id="ARBA00022490"/>
    </source>
</evidence>
<keyword evidence="2 5" id="KW-0690">Ribosome biogenesis</keyword>
<name>A0A853IFY6_9GAMM</name>
<evidence type="ECO:0000256" key="5">
    <source>
        <dbReference type="HAMAP-Rule" id="MF_00765"/>
    </source>
</evidence>
<sequence length="182" mass="21531">MSDNEQFDDDELEHKSKTQVKNEMHALQAMGERLLTLPAKVFERLPLTPRLREALEESKRITSFNARKRHFQFIGKLMRDQDLETIQNILNHFDTASDEYNRQFHLMERWRDRLLTEGNTALAEFVEAYPGADRQHLRQLIRNALKEQQQNKPPAGSRKLFRYIRDLAEEASFNSSDKEKSE</sequence>
<dbReference type="PANTHER" id="PTHR38101:SF1">
    <property type="entry name" value="UPF0307 PROTEIN YJGA"/>
    <property type="match status" value="1"/>
</dbReference>
<dbReference type="HAMAP" id="MF_00765">
    <property type="entry name" value="DarP"/>
    <property type="match status" value="1"/>
</dbReference>
<keyword evidence="4 5" id="KW-0694">RNA-binding</keyword>
<dbReference type="GO" id="GO:0005829">
    <property type="term" value="C:cytosol"/>
    <property type="evidence" value="ECO:0007669"/>
    <property type="project" value="TreeGrafter"/>
</dbReference>
<comment type="subcellular location">
    <subcellularLocation>
        <location evidence="5">Cytoplasm</location>
    </subcellularLocation>
    <text evidence="5">Associates with late stage pre-50S ribosomal subunits.</text>
</comment>
<dbReference type="AlphaFoldDB" id="A0A853IFY6"/>
<dbReference type="FunFam" id="1.10.60.30:FF:000002">
    <property type="entry name" value="UPF0307 protein YjgA"/>
    <property type="match status" value="1"/>
</dbReference>
<dbReference type="Gene3D" id="1.10.60.30">
    <property type="entry name" value="PSPTO4464-like domains"/>
    <property type="match status" value="2"/>
</dbReference>
<dbReference type="EMBL" id="JACCKB010000041">
    <property type="protein sequence ID" value="NYZ68407.1"/>
    <property type="molecule type" value="Genomic_DNA"/>
</dbReference>
<dbReference type="GO" id="GO:1902626">
    <property type="term" value="P:assembly of large subunit precursor of preribosome"/>
    <property type="evidence" value="ECO:0007669"/>
    <property type="project" value="UniProtKB-UniRule"/>
</dbReference>
<evidence type="ECO:0000256" key="4">
    <source>
        <dbReference type="ARBA" id="ARBA00022884"/>
    </source>
</evidence>
<dbReference type="RefSeq" id="WP_180570418.1">
    <property type="nucleotide sequence ID" value="NZ_JACCKB010000041.1"/>
</dbReference>
<proteinExistence type="inferred from homology"/>
<keyword evidence="3 5" id="KW-0699">rRNA-binding</keyword>
<dbReference type="NCBIfam" id="NF003593">
    <property type="entry name" value="PRK05255.1-1"/>
    <property type="match status" value="1"/>
</dbReference>
<dbReference type="GO" id="GO:0043022">
    <property type="term" value="F:ribosome binding"/>
    <property type="evidence" value="ECO:0007669"/>
    <property type="project" value="UniProtKB-UniRule"/>
</dbReference>
<evidence type="ECO:0000256" key="2">
    <source>
        <dbReference type="ARBA" id="ARBA00022517"/>
    </source>
</evidence>
<organism evidence="6 7">
    <name type="scientific">Spartinivicinus marinus</name>
    <dbReference type="NCBI Taxonomy" id="2994442"/>
    <lineage>
        <taxon>Bacteria</taxon>
        <taxon>Pseudomonadati</taxon>
        <taxon>Pseudomonadota</taxon>
        <taxon>Gammaproteobacteria</taxon>
        <taxon>Oceanospirillales</taxon>
        <taxon>Zooshikellaceae</taxon>
        <taxon>Spartinivicinus</taxon>
    </lineage>
</organism>
<evidence type="ECO:0000313" key="7">
    <source>
        <dbReference type="Proteomes" id="UP000569732"/>
    </source>
</evidence>
<dbReference type="InterPro" id="IPR023153">
    <property type="entry name" value="DarP_sf"/>
</dbReference>
<dbReference type="GO" id="GO:0019843">
    <property type="term" value="F:rRNA binding"/>
    <property type="evidence" value="ECO:0007669"/>
    <property type="project" value="UniProtKB-UniRule"/>
</dbReference>
<accession>A0A853IFY6</accession>
<gene>
    <name evidence="5" type="primary">darP</name>
    <name evidence="6" type="ORF">H0A36_20530</name>
</gene>
<reference evidence="6 7" key="1">
    <citation type="submission" date="2020-07" db="EMBL/GenBank/DDBJ databases">
        <title>Endozoicomonas sp. nov., isolated from sediment.</title>
        <authorList>
            <person name="Gu T."/>
        </authorList>
    </citation>
    <scope>NUCLEOTIDE SEQUENCE [LARGE SCALE GENOMIC DNA]</scope>
    <source>
        <strain evidence="6 7">SM1973</strain>
    </source>
</reference>
<comment type="similarity">
    <text evidence="5">Belongs to the DarP family.</text>
</comment>